<evidence type="ECO:0000313" key="2">
    <source>
        <dbReference type="EMBL" id="EPC38143.1"/>
    </source>
</evidence>
<dbReference type="PATRIC" id="fig|1256225.3.peg.1313"/>
<dbReference type="InterPro" id="IPR036291">
    <property type="entry name" value="NAD(P)-bd_dom_sf"/>
</dbReference>
<dbReference type="Pfam" id="PF00106">
    <property type="entry name" value="adh_short"/>
    <property type="match status" value="1"/>
</dbReference>
<dbReference type="Gene3D" id="3.40.50.720">
    <property type="entry name" value="NAD(P)-binding Rossmann-like Domain"/>
    <property type="match status" value="1"/>
</dbReference>
<dbReference type="EMBL" id="ANMM01000008">
    <property type="protein sequence ID" value="EPC38143.1"/>
    <property type="molecule type" value="Genomic_DNA"/>
</dbReference>
<dbReference type="GO" id="GO:0005737">
    <property type="term" value="C:cytoplasm"/>
    <property type="evidence" value="ECO:0007669"/>
    <property type="project" value="TreeGrafter"/>
</dbReference>
<dbReference type="SUPFAM" id="SSF51735">
    <property type="entry name" value="NAD(P)-binding Rossmann-fold domains"/>
    <property type="match status" value="1"/>
</dbReference>
<comment type="caution">
    <text evidence="2">The sequence shown here is derived from an EMBL/GenBank/DDBJ whole genome shotgun (WGS) entry which is preliminary data.</text>
</comment>
<reference evidence="2 3" key="1">
    <citation type="journal article" date="2013" name="PLoS ONE">
        <title>Lactobacillus paracasei comparative genomics: towards species pan-genome definition and exploitation of diversity.</title>
        <authorList>
            <person name="Smokvina T."/>
            <person name="Wels M."/>
            <person name="Polka J."/>
            <person name="Chervaux C."/>
            <person name="Brisse S."/>
            <person name="Boekhorst J."/>
            <person name="van Hylckama Vlieg J.E."/>
            <person name="Siezen R.J."/>
        </authorList>
    </citation>
    <scope>NUCLEOTIDE SEQUENCE [LARGE SCALE GENOMIC DNA]</scope>
    <source>
        <strain evidence="2 3">Lpp225</strain>
    </source>
</reference>
<dbReference type="InterPro" id="IPR051468">
    <property type="entry name" value="Fungal_SecMetab_SDRs"/>
</dbReference>
<comment type="similarity">
    <text evidence="1">Belongs to the short-chain dehydrogenases/reductases (SDR) family.</text>
</comment>
<proteinExistence type="inferred from homology"/>
<evidence type="ECO:0000313" key="3">
    <source>
        <dbReference type="Proteomes" id="UP000014270"/>
    </source>
</evidence>
<evidence type="ECO:0000256" key="1">
    <source>
        <dbReference type="RuleBase" id="RU000363"/>
    </source>
</evidence>
<gene>
    <name evidence="2" type="ORF">Lpp225_1253</name>
</gene>
<sequence>MVKRQTLTLITGADKGIGFETAMALGKRGQHLLVGARNQARGEQAINKLHTAGVSAELVILDVTQAGTIATAAKQIEASHGYLNVLINNAGIALDAHQPPSQLPVMTMRQDFDVNFFGLVSVTQAMIPLLKKGAPAKIINVSSNMGSLGLASDPDSRFFQVNSLGYQASKAAVNFATIDFAKELRPDHISVNSVNPGWTRTDFGGNRSGEQTVAEGAAQIVKLAADDSPDLNMTFTETAGNCHGDVKRFFPVPDFAISALTLASLAAISYP</sequence>
<dbReference type="GO" id="GO:0019748">
    <property type="term" value="P:secondary metabolic process"/>
    <property type="evidence" value="ECO:0007669"/>
    <property type="project" value="TreeGrafter"/>
</dbReference>
<dbReference type="AlphaFoldDB" id="S2P4G3"/>
<dbReference type="PRINTS" id="PR00080">
    <property type="entry name" value="SDRFAMILY"/>
</dbReference>
<name>S2P4G3_LACPA</name>
<dbReference type="PANTHER" id="PTHR43544:SF32">
    <property type="entry name" value="CHAIN DEHYDROGENASE, PUTATIVE (AFU_ORTHOLOGUE AFUA_5G01530)-RELATED"/>
    <property type="match status" value="1"/>
</dbReference>
<protein>
    <submittedName>
        <fullName evidence="2">Short-chain dehydrogenase/carbonyl reductase</fullName>
    </submittedName>
</protein>
<dbReference type="GO" id="GO:0016491">
    <property type="term" value="F:oxidoreductase activity"/>
    <property type="evidence" value="ECO:0007669"/>
    <property type="project" value="TreeGrafter"/>
</dbReference>
<accession>S2P4G3</accession>
<dbReference type="PANTHER" id="PTHR43544">
    <property type="entry name" value="SHORT-CHAIN DEHYDROGENASE/REDUCTASE"/>
    <property type="match status" value="1"/>
</dbReference>
<dbReference type="InterPro" id="IPR002347">
    <property type="entry name" value="SDR_fam"/>
</dbReference>
<organism evidence="2 3">
    <name type="scientific">Lacticaseibacillus paracasei subsp. paracasei Lpp225</name>
    <dbReference type="NCBI Taxonomy" id="1256225"/>
    <lineage>
        <taxon>Bacteria</taxon>
        <taxon>Bacillati</taxon>
        <taxon>Bacillota</taxon>
        <taxon>Bacilli</taxon>
        <taxon>Lactobacillales</taxon>
        <taxon>Lactobacillaceae</taxon>
        <taxon>Lacticaseibacillus</taxon>
    </lineage>
</organism>
<dbReference type="Proteomes" id="UP000014270">
    <property type="component" value="Unassembled WGS sequence"/>
</dbReference>
<dbReference type="PRINTS" id="PR00081">
    <property type="entry name" value="GDHRDH"/>
</dbReference>